<evidence type="ECO:0000313" key="2">
    <source>
        <dbReference type="EMBL" id="KAK8968778.1"/>
    </source>
</evidence>
<organism evidence="2 3">
    <name type="scientific">Platanthera guangdongensis</name>
    <dbReference type="NCBI Taxonomy" id="2320717"/>
    <lineage>
        <taxon>Eukaryota</taxon>
        <taxon>Viridiplantae</taxon>
        <taxon>Streptophyta</taxon>
        <taxon>Embryophyta</taxon>
        <taxon>Tracheophyta</taxon>
        <taxon>Spermatophyta</taxon>
        <taxon>Magnoliopsida</taxon>
        <taxon>Liliopsida</taxon>
        <taxon>Asparagales</taxon>
        <taxon>Orchidaceae</taxon>
        <taxon>Orchidoideae</taxon>
        <taxon>Orchideae</taxon>
        <taxon>Orchidinae</taxon>
        <taxon>Platanthera</taxon>
    </lineage>
</organism>
<keyword evidence="1" id="KW-0812">Transmembrane</keyword>
<protein>
    <submittedName>
        <fullName evidence="2">Uncharacterized protein</fullName>
    </submittedName>
</protein>
<comment type="caution">
    <text evidence="2">The sequence shown here is derived from an EMBL/GenBank/DDBJ whole genome shotgun (WGS) entry which is preliminary data.</text>
</comment>
<sequence length="141" mass="15839">MAKSLVFLHLRLCPRSTARVQPARSRNPSGELSAARRKTRTVSEDLAILISHLEYPYKRIAALFASLFNSELGRRPAHGEVTLSSSGRESPKPLVVISVLFVFLLFDLYSFLLLCSLKQPLADSLQNIQFQKPEKQLLTSK</sequence>
<evidence type="ECO:0000256" key="1">
    <source>
        <dbReference type="SAM" id="Phobius"/>
    </source>
</evidence>
<dbReference type="EMBL" id="JBBWWR010000003">
    <property type="protein sequence ID" value="KAK8968778.1"/>
    <property type="molecule type" value="Genomic_DNA"/>
</dbReference>
<accession>A0ABR2MXX1</accession>
<gene>
    <name evidence="2" type="ORF">KSP40_PGU013314</name>
</gene>
<dbReference type="Proteomes" id="UP001412067">
    <property type="component" value="Unassembled WGS sequence"/>
</dbReference>
<keyword evidence="1" id="KW-0472">Membrane</keyword>
<feature type="transmembrane region" description="Helical" evidence="1">
    <location>
        <begin position="94"/>
        <end position="115"/>
    </location>
</feature>
<reference evidence="2 3" key="1">
    <citation type="journal article" date="2022" name="Nat. Plants">
        <title>Genomes of leafy and leafless Platanthera orchids illuminate the evolution of mycoheterotrophy.</title>
        <authorList>
            <person name="Li M.H."/>
            <person name="Liu K.W."/>
            <person name="Li Z."/>
            <person name="Lu H.C."/>
            <person name="Ye Q.L."/>
            <person name="Zhang D."/>
            <person name="Wang J.Y."/>
            <person name="Li Y.F."/>
            <person name="Zhong Z.M."/>
            <person name="Liu X."/>
            <person name="Yu X."/>
            <person name="Liu D.K."/>
            <person name="Tu X.D."/>
            <person name="Liu B."/>
            <person name="Hao Y."/>
            <person name="Liao X.Y."/>
            <person name="Jiang Y.T."/>
            <person name="Sun W.H."/>
            <person name="Chen J."/>
            <person name="Chen Y.Q."/>
            <person name="Ai Y."/>
            <person name="Zhai J.W."/>
            <person name="Wu S.S."/>
            <person name="Zhou Z."/>
            <person name="Hsiao Y.Y."/>
            <person name="Wu W.L."/>
            <person name="Chen Y.Y."/>
            <person name="Lin Y.F."/>
            <person name="Hsu J.L."/>
            <person name="Li C.Y."/>
            <person name="Wang Z.W."/>
            <person name="Zhao X."/>
            <person name="Zhong W.Y."/>
            <person name="Ma X.K."/>
            <person name="Ma L."/>
            <person name="Huang J."/>
            <person name="Chen G.Z."/>
            <person name="Huang M.Z."/>
            <person name="Huang L."/>
            <person name="Peng D.H."/>
            <person name="Luo Y.B."/>
            <person name="Zou S.Q."/>
            <person name="Chen S.P."/>
            <person name="Lan S."/>
            <person name="Tsai W.C."/>
            <person name="Van de Peer Y."/>
            <person name="Liu Z.J."/>
        </authorList>
    </citation>
    <scope>NUCLEOTIDE SEQUENCE [LARGE SCALE GENOMIC DNA]</scope>
    <source>
        <strain evidence="2">Lor288</strain>
    </source>
</reference>
<evidence type="ECO:0000313" key="3">
    <source>
        <dbReference type="Proteomes" id="UP001412067"/>
    </source>
</evidence>
<name>A0ABR2MXX1_9ASPA</name>
<proteinExistence type="predicted"/>
<keyword evidence="1" id="KW-1133">Transmembrane helix</keyword>
<keyword evidence="3" id="KW-1185">Reference proteome</keyword>